<feature type="non-terminal residue" evidence="2">
    <location>
        <position position="1"/>
    </location>
</feature>
<accession>A0AAV5W9V9</accession>
<evidence type="ECO:0000313" key="2">
    <source>
        <dbReference type="EMBL" id="GMT27606.1"/>
    </source>
</evidence>
<protein>
    <submittedName>
        <fullName evidence="2">Uncharacterized protein</fullName>
    </submittedName>
</protein>
<feature type="region of interest" description="Disordered" evidence="1">
    <location>
        <begin position="1"/>
        <end position="31"/>
    </location>
</feature>
<sequence length="63" mass="7056">PQQQQPDTRSLQSTLPLRLQPVPLSAKKRPQPSLDYAALTAEAPPPMGLFQQVYSDYDKSFDV</sequence>
<gene>
    <name evidence="2" type="ORF">PFISCL1PPCAC_18903</name>
</gene>
<dbReference type="AlphaFoldDB" id="A0AAV5W9V9"/>
<dbReference type="Proteomes" id="UP001432322">
    <property type="component" value="Unassembled WGS sequence"/>
</dbReference>
<evidence type="ECO:0000256" key="1">
    <source>
        <dbReference type="SAM" id="MobiDB-lite"/>
    </source>
</evidence>
<keyword evidence="3" id="KW-1185">Reference proteome</keyword>
<evidence type="ECO:0000313" key="3">
    <source>
        <dbReference type="Proteomes" id="UP001432322"/>
    </source>
</evidence>
<dbReference type="EMBL" id="BTSY01000005">
    <property type="protein sequence ID" value="GMT27606.1"/>
    <property type="molecule type" value="Genomic_DNA"/>
</dbReference>
<feature type="compositionally biased region" description="Polar residues" evidence="1">
    <location>
        <begin position="1"/>
        <end position="15"/>
    </location>
</feature>
<comment type="caution">
    <text evidence="2">The sequence shown here is derived from an EMBL/GenBank/DDBJ whole genome shotgun (WGS) entry which is preliminary data.</text>
</comment>
<name>A0AAV5W9V9_9BILA</name>
<reference evidence="2" key="1">
    <citation type="submission" date="2023-10" db="EMBL/GenBank/DDBJ databases">
        <title>Genome assembly of Pristionchus species.</title>
        <authorList>
            <person name="Yoshida K."/>
            <person name="Sommer R.J."/>
        </authorList>
    </citation>
    <scope>NUCLEOTIDE SEQUENCE</scope>
    <source>
        <strain evidence="2">RS5133</strain>
    </source>
</reference>
<organism evidence="2 3">
    <name type="scientific">Pristionchus fissidentatus</name>
    <dbReference type="NCBI Taxonomy" id="1538716"/>
    <lineage>
        <taxon>Eukaryota</taxon>
        <taxon>Metazoa</taxon>
        <taxon>Ecdysozoa</taxon>
        <taxon>Nematoda</taxon>
        <taxon>Chromadorea</taxon>
        <taxon>Rhabditida</taxon>
        <taxon>Rhabditina</taxon>
        <taxon>Diplogasteromorpha</taxon>
        <taxon>Diplogasteroidea</taxon>
        <taxon>Neodiplogasteridae</taxon>
        <taxon>Pristionchus</taxon>
    </lineage>
</organism>
<proteinExistence type="predicted"/>